<dbReference type="AlphaFoldDB" id="A0A517U1Q6"/>
<evidence type="ECO:0000313" key="3">
    <source>
        <dbReference type="Proteomes" id="UP000317909"/>
    </source>
</evidence>
<organism evidence="2 3">
    <name type="scientific">Lacipirellula limnantheis</name>
    <dbReference type="NCBI Taxonomy" id="2528024"/>
    <lineage>
        <taxon>Bacteria</taxon>
        <taxon>Pseudomonadati</taxon>
        <taxon>Planctomycetota</taxon>
        <taxon>Planctomycetia</taxon>
        <taxon>Pirellulales</taxon>
        <taxon>Lacipirellulaceae</taxon>
        <taxon>Lacipirellula</taxon>
    </lineage>
</organism>
<dbReference type="KEGG" id="llh:I41_37470"/>
<proteinExistence type="predicted"/>
<accession>A0A517U1Q6</accession>
<protein>
    <recommendedName>
        <fullName evidence="1">Immunity protein 35 domain-containing protein</fullName>
    </recommendedName>
</protein>
<feature type="domain" description="Immunity protein 35" evidence="1">
    <location>
        <begin position="14"/>
        <end position="88"/>
    </location>
</feature>
<dbReference type="EMBL" id="CP036339">
    <property type="protein sequence ID" value="QDT74550.1"/>
    <property type="molecule type" value="Genomic_DNA"/>
</dbReference>
<evidence type="ECO:0000313" key="2">
    <source>
        <dbReference type="EMBL" id="QDT74550.1"/>
    </source>
</evidence>
<reference evidence="2 3" key="1">
    <citation type="submission" date="2019-02" db="EMBL/GenBank/DDBJ databases">
        <title>Deep-cultivation of Planctomycetes and their phenomic and genomic characterization uncovers novel biology.</title>
        <authorList>
            <person name="Wiegand S."/>
            <person name="Jogler M."/>
            <person name="Boedeker C."/>
            <person name="Pinto D."/>
            <person name="Vollmers J."/>
            <person name="Rivas-Marin E."/>
            <person name="Kohn T."/>
            <person name="Peeters S.H."/>
            <person name="Heuer A."/>
            <person name="Rast P."/>
            <person name="Oberbeckmann S."/>
            <person name="Bunk B."/>
            <person name="Jeske O."/>
            <person name="Meyerdierks A."/>
            <person name="Storesund J.E."/>
            <person name="Kallscheuer N."/>
            <person name="Luecker S."/>
            <person name="Lage O.M."/>
            <person name="Pohl T."/>
            <person name="Merkel B.J."/>
            <person name="Hornburger P."/>
            <person name="Mueller R.-W."/>
            <person name="Bruemmer F."/>
            <person name="Labrenz M."/>
            <person name="Spormann A.M."/>
            <person name="Op den Camp H."/>
            <person name="Overmann J."/>
            <person name="Amann R."/>
            <person name="Jetten M.S.M."/>
            <person name="Mascher T."/>
            <person name="Medema M.H."/>
            <person name="Devos D.P."/>
            <person name="Kaster A.-K."/>
            <person name="Ovreas L."/>
            <person name="Rohde M."/>
            <person name="Galperin M.Y."/>
            <person name="Jogler C."/>
        </authorList>
    </citation>
    <scope>NUCLEOTIDE SEQUENCE [LARGE SCALE GENOMIC DNA]</scope>
    <source>
        <strain evidence="2 3">I41</strain>
    </source>
</reference>
<dbReference type="Pfam" id="PF15567">
    <property type="entry name" value="Imm35"/>
    <property type="match status" value="1"/>
</dbReference>
<dbReference type="InterPro" id="IPR029082">
    <property type="entry name" value="Imm35"/>
</dbReference>
<dbReference type="OrthoDB" id="681022at2"/>
<evidence type="ECO:0000259" key="1">
    <source>
        <dbReference type="Pfam" id="PF15567"/>
    </source>
</evidence>
<name>A0A517U1Q6_9BACT</name>
<gene>
    <name evidence="2" type="ORF">I41_37470</name>
</gene>
<keyword evidence="3" id="KW-1185">Reference proteome</keyword>
<dbReference type="Proteomes" id="UP000317909">
    <property type="component" value="Chromosome"/>
</dbReference>
<sequence length="111" mass="12500">MFKAMMTMISRAHAAAKVIEYVKPLFCGVGNIVINEAHVIEDENAWVFPYNTKEFLDTEDLDFALMSNNPILVCKRSGCLHHYTGSMTAREMLSSFYKSGRPTNDSSESAR</sequence>